<dbReference type="PANTHER" id="PTHR19965:SF82">
    <property type="entry name" value="THO COMPLEX SUBUNIT 4"/>
    <property type="match status" value="1"/>
</dbReference>
<evidence type="ECO:0000256" key="3">
    <source>
        <dbReference type="SAM" id="MobiDB-lite"/>
    </source>
</evidence>
<feature type="compositionally biased region" description="Basic residues" evidence="3">
    <location>
        <begin position="226"/>
        <end position="235"/>
    </location>
</feature>
<protein>
    <submittedName>
        <fullName evidence="5">CYFA0S20e02234g1_1</fullName>
    </submittedName>
</protein>
<dbReference type="EMBL" id="LK052905">
    <property type="protein sequence ID" value="CDR45954.1"/>
    <property type="molecule type" value="Genomic_DNA"/>
</dbReference>
<dbReference type="Gene3D" id="3.30.70.330">
    <property type="match status" value="1"/>
</dbReference>
<evidence type="ECO:0000259" key="4">
    <source>
        <dbReference type="PROSITE" id="PS50102"/>
    </source>
</evidence>
<feature type="compositionally biased region" description="Basic and acidic residues" evidence="3">
    <location>
        <begin position="204"/>
        <end position="225"/>
    </location>
</feature>
<dbReference type="InterPro" id="IPR051229">
    <property type="entry name" value="ALYREF_mRNA_export"/>
</dbReference>
<dbReference type="InterPro" id="IPR000504">
    <property type="entry name" value="RRM_dom"/>
</dbReference>
<evidence type="ECO:0000256" key="1">
    <source>
        <dbReference type="ARBA" id="ARBA00022884"/>
    </source>
</evidence>
<dbReference type="SMART" id="SM00360">
    <property type="entry name" value="RRM"/>
    <property type="match status" value="1"/>
</dbReference>
<feature type="compositionally biased region" description="Basic and acidic residues" evidence="3">
    <location>
        <begin position="44"/>
        <end position="71"/>
    </location>
</feature>
<dbReference type="CDD" id="cd12418">
    <property type="entry name" value="RRM_Aly_REF_like"/>
    <property type="match status" value="1"/>
</dbReference>
<dbReference type="GO" id="GO:0003729">
    <property type="term" value="F:mRNA binding"/>
    <property type="evidence" value="ECO:0007669"/>
    <property type="project" value="TreeGrafter"/>
</dbReference>
<reference evidence="5" key="1">
    <citation type="journal article" date="2014" name="Genome Announc.">
        <title>Genome sequence of the yeast Cyberlindnera fabianii (Hansenula fabianii).</title>
        <authorList>
            <person name="Freel K.C."/>
            <person name="Sarilar V."/>
            <person name="Neuveglise C."/>
            <person name="Devillers H."/>
            <person name="Friedrich A."/>
            <person name="Schacherer J."/>
        </authorList>
    </citation>
    <scope>NUCLEOTIDE SEQUENCE</scope>
    <source>
        <strain evidence="5">YJS4271</strain>
    </source>
</reference>
<evidence type="ECO:0000313" key="5">
    <source>
        <dbReference type="EMBL" id="CDR45954.1"/>
    </source>
</evidence>
<dbReference type="Pfam" id="PF13865">
    <property type="entry name" value="FoP_duplication"/>
    <property type="match status" value="1"/>
</dbReference>
<dbReference type="OrthoDB" id="3978143at2759"/>
<accession>A0A061B9A0</accession>
<dbReference type="InterPro" id="IPR012677">
    <property type="entry name" value="Nucleotide-bd_a/b_plait_sf"/>
</dbReference>
<dbReference type="VEuPathDB" id="FungiDB:BON22_0925"/>
<dbReference type="SUPFAM" id="SSF54928">
    <property type="entry name" value="RNA-binding domain, RBD"/>
    <property type="match status" value="1"/>
</dbReference>
<dbReference type="GO" id="GO:0005634">
    <property type="term" value="C:nucleus"/>
    <property type="evidence" value="ECO:0007669"/>
    <property type="project" value="TreeGrafter"/>
</dbReference>
<dbReference type="InterPro" id="IPR025715">
    <property type="entry name" value="FoP_C"/>
</dbReference>
<sequence length="258" mass="29894">MSSLLEKSLDEIIGNDKPQRQSRGPRRDRYSRDTGYRSRRSRSRSGERGGSRPGDYRDRDSDRRPKRRGLEIEEGPLNSRSRAQRLMQGRYYIKITNLKYDITESELELLLDRIGKLTFCYIEFDRSGRSTGTAYAQYYKVDDNTAAVESYNNRKAGGQIITVELIKPLRIVALPSTEREERRGGRRERPRAKTAQDLDNELDAYMRGDEPATDRESRGSRDGGRRGGRPPREKKKTTEDLDRELEEYMDNKPFASAE</sequence>
<organism evidence="5">
    <name type="scientific">Cyberlindnera fabianii</name>
    <name type="common">Yeast</name>
    <name type="synonym">Hansenula fabianii</name>
    <dbReference type="NCBI Taxonomy" id="36022"/>
    <lineage>
        <taxon>Eukaryota</taxon>
        <taxon>Fungi</taxon>
        <taxon>Dikarya</taxon>
        <taxon>Ascomycota</taxon>
        <taxon>Saccharomycotina</taxon>
        <taxon>Saccharomycetes</taxon>
        <taxon>Phaffomycetales</taxon>
        <taxon>Phaffomycetaceae</taxon>
        <taxon>Cyberlindnera</taxon>
    </lineage>
</organism>
<dbReference type="Pfam" id="PF00076">
    <property type="entry name" value="RRM_1"/>
    <property type="match status" value="1"/>
</dbReference>
<dbReference type="PROSITE" id="PS50102">
    <property type="entry name" value="RRM"/>
    <property type="match status" value="1"/>
</dbReference>
<feature type="compositionally biased region" description="Basic and acidic residues" evidence="3">
    <location>
        <begin position="25"/>
        <end position="36"/>
    </location>
</feature>
<feature type="region of interest" description="Disordered" evidence="3">
    <location>
        <begin position="1"/>
        <end position="76"/>
    </location>
</feature>
<dbReference type="InterPro" id="IPR035979">
    <property type="entry name" value="RBD_domain_sf"/>
</dbReference>
<feature type="domain" description="RRM" evidence="4">
    <location>
        <begin position="91"/>
        <end position="168"/>
    </location>
</feature>
<proteinExistence type="predicted"/>
<evidence type="ECO:0000256" key="2">
    <source>
        <dbReference type="PROSITE-ProRule" id="PRU00176"/>
    </source>
</evidence>
<dbReference type="PANTHER" id="PTHR19965">
    <property type="entry name" value="RNA AND EXPORT FACTOR BINDING PROTEIN"/>
    <property type="match status" value="1"/>
</dbReference>
<name>A0A061B9A0_CYBFA</name>
<dbReference type="AlphaFoldDB" id="A0A061B9A0"/>
<feature type="region of interest" description="Disordered" evidence="3">
    <location>
        <begin position="177"/>
        <end position="258"/>
    </location>
</feature>
<keyword evidence="1 2" id="KW-0694">RNA-binding</keyword>
<gene>
    <name evidence="5" type="ORF">CYFA0S_20e02234g</name>
</gene>